<dbReference type="InterPro" id="IPR011008">
    <property type="entry name" value="Dimeric_a/b-barrel"/>
</dbReference>
<dbReference type="InterPro" id="IPR007138">
    <property type="entry name" value="ABM_dom"/>
</dbReference>
<accession>A0A0B0DB73</accession>
<gene>
    <name evidence="2" type="ORF">AS25_02260</name>
</gene>
<dbReference type="InterPro" id="IPR050744">
    <property type="entry name" value="AI-2_Isomerase_LsrG"/>
</dbReference>
<protein>
    <submittedName>
        <fullName evidence="2">Antibiotic biosynthesis monooxygenase</fullName>
    </submittedName>
</protein>
<evidence type="ECO:0000313" key="3">
    <source>
        <dbReference type="Proteomes" id="UP000030664"/>
    </source>
</evidence>
<dbReference type="EMBL" id="JROM01000011">
    <property type="protein sequence ID" value="KHE75251.1"/>
    <property type="molecule type" value="Genomic_DNA"/>
</dbReference>
<sequence>MAFVCSATWTAKPGEEDTVRDALSHLSPAARQEPGNLYYQAYQSPEEPAVFRIFEVYTDEDAFTAHVSSEHFDQWGTSQAIPALAERAHKTYETLDF</sequence>
<dbReference type="eggNOG" id="COG1359">
    <property type="taxonomic scope" value="Bacteria"/>
</dbReference>
<organism evidence="2 3">
    <name type="scientific">Kocuria marina</name>
    <dbReference type="NCBI Taxonomy" id="223184"/>
    <lineage>
        <taxon>Bacteria</taxon>
        <taxon>Bacillati</taxon>
        <taxon>Actinomycetota</taxon>
        <taxon>Actinomycetes</taxon>
        <taxon>Micrococcales</taxon>
        <taxon>Micrococcaceae</taxon>
        <taxon>Kocuria</taxon>
    </lineage>
</organism>
<proteinExistence type="predicted"/>
<feature type="domain" description="ABM" evidence="1">
    <location>
        <begin position="3"/>
        <end position="94"/>
    </location>
</feature>
<dbReference type="PANTHER" id="PTHR33336">
    <property type="entry name" value="QUINOL MONOOXYGENASE YGIN-RELATED"/>
    <property type="match status" value="1"/>
</dbReference>
<keyword evidence="2" id="KW-0560">Oxidoreductase</keyword>
<comment type="caution">
    <text evidence="2">The sequence shown here is derived from an EMBL/GenBank/DDBJ whole genome shotgun (WGS) entry which is preliminary data.</text>
</comment>
<dbReference type="Proteomes" id="UP000030664">
    <property type="component" value="Unassembled WGS sequence"/>
</dbReference>
<keyword evidence="2" id="KW-0503">Monooxygenase</keyword>
<name>A0A0B0DB73_9MICC</name>
<evidence type="ECO:0000259" key="1">
    <source>
        <dbReference type="PROSITE" id="PS51725"/>
    </source>
</evidence>
<dbReference type="Gene3D" id="3.30.70.100">
    <property type="match status" value="1"/>
</dbReference>
<dbReference type="AlphaFoldDB" id="A0A0B0DB73"/>
<dbReference type="SUPFAM" id="SSF54909">
    <property type="entry name" value="Dimeric alpha+beta barrel"/>
    <property type="match status" value="1"/>
</dbReference>
<dbReference type="Pfam" id="PF03992">
    <property type="entry name" value="ABM"/>
    <property type="match status" value="1"/>
</dbReference>
<dbReference type="PROSITE" id="PS51725">
    <property type="entry name" value="ABM"/>
    <property type="match status" value="1"/>
</dbReference>
<dbReference type="GO" id="GO:0004497">
    <property type="term" value="F:monooxygenase activity"/>
    <property type="evidence" value="ECO:0007669"/>
    <property type="project" value="UniProtKB-KW"/>
</dbReference>
<reference evidence="2 3" key="1">
    <citation type="submission" date="2014-09" db="EMBL/GenBank/DDBJ databases">
        <title>High-quality draft genome sequence of Kocuria marina SO9-6, an actinobacterium isolated from a copper mine.</title>
        <authorList>
            <person name="Castro D.B."/>
            <person name="Pereira L.B."/>
            <person name="Silva M.V."/>
            <person name="Silva B.P."/>
            <person name="Zanardi B.R."/>
            <person name="Carlos C."/>
            <person name="Belgini D.R."/>
            <person name="Limache E.G."/>
            <person name="Lacerda G.V."/>
            <person name="Nery M.B."/>
            <person name="Gomes M.B."/>
            <person name="Souza S."/>
            <person name="Silva T.M."/>
            <person name="Rodrigues V.D."/>
            <person name="Paulino L.C."/>
            <person name="Vicentini R."/>
            <person name="Ferraz L.F."/>
            <person name="Ottoboni L.M."/>
        </authorList>
    </citation>
    <scope>NUCLEOTIDE SEQUENCE [LARGE SCALE GENOMIC DNA]</scope>
    <source>
        <strain evidence="2 3">SO9-6</strain>
    </source>
</reference>
<dbReference type="RefSeq" id="WP_035960885.1">
    <property type="nucleotide sequence ID" value="NZ_JALXLL010000069.1"/>
</dbReference>
<dbReference type="PANTHER" id="PTHR33336:SF15">
    <property type="entry name" value="ABM DOMAIN-CONTAINING PROTEIN"/>
    <property type="match status" value="1"/>
</dbReference>
<dbReference type="STRING" id="223184.AS25_02260"/>
<evidence type="ECO:0000313" key="2">
    <source>
        <dbReference type="EMBL" id="KHE75251.1"/>
    </source>
</evidence>